<dbReference type="GeneID" id="10190683"/>
<protein>
    <submittedName>
        <fullName evidence="2">Uncharacterized protein</fullName>
    </submittedName>
</protein>
<evidence type="ECO:0000313" key="2">
    <source>
        <dbReference type="EMBL" id="ADV22940.1"/>
    </source>
</evidence>
<name>E6R7W2_CRYGW</name>
<dbReference type="Pfam" id="PF01042">
    <property type="entry name" value="Ribonuc_L-PSP"/>
    <property type="match status" value="1"/>
</dbReference>
<evidence type="ECO:0000256" key="1">
    <source>
        <dbReference type="SAM" id="MobiDB-lite"/>
    </source>
</evidence>
<dbReference type="KEGG" id="cgi:CGB_F2005C"/>
<dbReference type="SUPFAM" id="SSF55298">
    <property type="entry name" value="YjgF-like"/>
    <property type="match status" value="1"/>
</dbReference>
<proteinExistence type="predicted"/>
<dbReference type="PANTHER" id="PTHR11803:SF39">
    <property type="entry name" value="2-IMINOBUTANOATE_2-IMINOPROPANOATE DEAMINASE"/>
    <property type="match status" value="1"/>
</dbReference>
<dbReference type="OrthoDB" id="309640at2759"/>
<keyword evidence="3" id="KW-1185">Reference proteome</keyword>
<dbReference type="AlphaFoldDB" id="E6R7W2"/>
<dbReference type="EMBL" id="CP000291">
    <property type="protein sequence ID" value="ADV22940.1"/>
    <property type="molecule type" value="Genomic_DNA"/>
</dbReference>
<sequence length="212" mass="23835">MSGLQYFNYKGYGTEKAEKEFGYSQAVRVGDTIQCSGQGGWDPETGDFPKTKEINAQIDQAFRNVDLALKAAGSKGWEQVCRSDVHVLGPHLRSSYCNRSTALTHTTFLSTMRARKPWVKGGWNIGGGQDVDSRKRLKVIFVLGMRTKRKWDEMFGNRTGRPQEADIHDGRRNTLGLSTSRPNGFRISNNSKMSETNFIRTLTVFQFTVGLL</sequence>
<dbReference type="InterPro" id="IPR006175">
    <property type="entry name" value="YjgF/YER057c/UK114"/>
</dbReference>
<dbReference type="InterPro" id="IPR035959">
    <property type="entry name" value="RutC-like_sf"/>
</dbReference>
<dbReference type="Gene3D" id="3.30.1330.40">
    <property type="entry name" value="RutC-like"/>
    <property type="match status" value="1"/>
</dbReference>
<dbReference type="Proteomes" id="UP000007805">
    <property type="component" value="Chromosome F"/>
</dbReference>
<evidence type="ECO:0000313" key="3">
    <source>
        <dbReference type="Proteomes" id="UP000007805"/>
    </source>
</evidence>
<dbReference type="HOGENOM" id="CLU_112966_0_0_1"/>
<reference evidence="2 3" key="1">
    <citation type="journal article" date="2011" name="MBio">
        <title>Genome variation in Cryptococcus gattii, an emerging pathogen of immunocompetent hosts.</title>
        <authorList>
            <person name="D'Souza C.A."/>
            <person name="Kronstad J.W."/>
            <person name="Taylor G."/>
            <person name="Warren R."/>
            <person name="Yuen M."/>
            <person name="Hu G."/>
            <person name="Jung W.H."/>
            <person name="Sham A."/>
            <person name="Kidd S.E."/>
            <person name="Tangen K."/>
            <person name="Lee N."/>
            <person name="Zeilmaker T."/>
            <person name="Sawkins J."/>
            <person name="McVicker G."/>
            <person name="Shah S."/>
            <person name="Gnerre S."/>
            <person name="Griggs A."/>
            <person name="Zeng Q."/>
            <person name="Bartlett K."/>
            <person name="Li W."/>
            <person name="Wang X."/>
            <person name="Heitman J."/>
            <person name="Stajich J.E."/>
            <person name="Fraser J.A."/>
            <person name="Meyer W."/>
            <person name="Carter D."/>
            <person name="Schein J."/>
            <person name="Krzywinski M."/>
            <person name="Kwon-Chung K.J."/>
            <person name="Varma A."/>
            <person name="Wang J."/>
            <person name="Brunham R."/>
            <person name="Fyfe M."/>
            <person name="Ouellette B.F."/>
            <person name="Siddiqui A."/>
            <person name="Marra M."/>
            <person name="Jones S."/>
            <person name="Holt R."/>
            <person name="Birren B.W."/>
            <person name="Galagan J.E."/>
            <person name="Cuomo C.A."/>
        </authorList>
    </citation>
    <scope>NUCLEOTIDE SEQUENCE [LARGE SCALE GENOMIC DNA]</scope>
    <source>
        <strain evidence="3">WM276 / ATCC MYA-4071</strain>
    </source>
</reference>
<organism evidence="2 3">
    <name type="scientific">Cryptococcus gattii serotype B (strain WM276 / ATCC MYA-4071)</name>
    <name type="common">Filobasidiella gattii</name>
    <name type="synonym">Cryptococcus bacillisporus</name>
    <dbReference type="NCBI Taxonomy" id="367775"/>
    <lineage>
        <taxon>Eukaryota</taxon>
        <taxon>Fungi</taxon>
        <taxon>Dikarya</taxon>
        <taxon>Basidiomycota</taxon>
        <taxon>Agaricomycotina</taxon>
        <taxon>Tremellomycetes</taxon>
        <taxon>Tremellales</taxon>
        <taxon>Cryptococcaceae</taxon>
        <taxon>Cryptococcus</taxon>
        <taxon>Cryptococcus gattii species complex</taxon>
    </lineage>
</organism>
<dbReference type="VEuPathDB" id="FungiDB:CGB_F2005C"/>
<feature type="compositionally biased region" description="Basic and acidic residues" evidence="1">
    <location>
        <begin position="158"/>
        <end position="172"/>
    </location>
</feature>
<gene>
    <name evidence="2" type="ordered locus">CGB_F2005C</name>
</gene>
<accession>E6R7W2</accession>
<reference key="2">
    <citation type="journal article" date="2011" name="MBio">
        <title>Genome variation in Cryptococcus gattii, an emerging pathogen of immunocompetent hosts.</title>
        <authorList>
            <person name="D'Souza C.A."/>
            <person name="Kronstad J.W."/>
            <person name="Taylor G."/>
            <person name="Warren R."/>
            <person name="Yuen M."/>
            <person name="Hu G."/>
            <person name="Jung W.H."/>
            <person name="Sham A."/>
            <person name="Kidd S.E."/>
            <person name="Tangen K."/>
            <person name="Lee N."/>
            <person name="Zeilmaker T."/>
            <person name="Sawkins J."/>
            <person name="McVicker G."/>
            <person name="Shah S."/>
            <person name="Gnerre S."/>
            <person name="Griggs A."/>
            <person name="Zeng Q."/>
            <person name="Bartlett K."/>
            <person name="Li W."/>
            <person name="Wang X."/>
            <person name="Heitman J."/>
            <person name="Stajich J.E."/>
            <person name="Fraser J.A."/>
            <person name="Meyer W."/>
            <person name="Carter D."/>
            <person name="Schein J."/>
            <person name="Krzywinski M."/>
            <person name="Kwong-Chung K.J."/>
            <person name="Varma A."/>
            <person name="Wang J."/>
            <person name="Brunham R."/>
            <person name="Fyfe M."/>
            <person name="Ouellette B.F.F."/>
            <person name="Siddiqui A."/>
            <person name="Marra M."/>
            <person name="Jones S."/>
            <person name="Holt R."/>
            <person name="Birren B.W."/>
            <person name="Galagan J.E."/>
            <person name="Cuomo C.A."/>
        </authorList>
    </citation>
    <scope>NUCLEOTIDE SEQUENCE</scope>
    <source>
        <strain>WM276</strain>
    </source>
</reference>
<dbReference type="GO" id="GO:0005829">
    <property type="term" value="C:cytosol"/>
    <property type="evidence" value="ECO:0007669"/>
    <property type="project" value="TreeGrafter"/>
</dbReference>
<dbReference type="GO" id="GO:0005739">
    <property type="term" value="C:mitochondrion"/>
    <property type="evidence" value="ECO:0007669"/>
    <property type="project" value="TreeGrafter"/>
</dbReference>
<dbReference type="RefSeq" id="XP_003194727.1">
    <property type="nucleotide sequence ID" value="XM_003194679.1"/>
</dbReference>
<feature type="region of interest" description="Disordered" evidence="1">
    <location>
        <begin position="158"/>
        <end position="183"/>
    </location>
</feature>
<dbReference type="GO" id="GO:0019239">
    <property type="term" value="F:deaminase activity"/>
    <property type="evidence" value="ECO:0007669"/>
    <property type="project" value="TreeGrafter"/>
</dbReference>
<dbReference type="PANTHER" id="PTHR11803">
    <property type="entry name" value="2-IMINOBUTANOATE/2-IMINOPROPANOATE DEAMINASE RIDA"/>
    <property type="match status" value="1"/>
</dbReference>